<dbReference type="EC" id="1.2.7.12" evidence="8"/>
<keyword evidence="9" id="KW-1185">Reference proteome</keyword>
<evidence type="ECO:0000256" key="2">
    <source>
        <dbReference type="ARBA" id="ARBA00022741"/>
    </source>
</evidence>
<keyword evidence="8" id="KW-0560">Oxidoreductase</keyword>
<name>A0A7W5DPW7_9PORP</name>
<evidence type="ECO:0000256" key="3">
    <source>
        <dbReference type="ARBA" id="ARBA00022771"/>
    </source>
</evidence>
<keyword evidence="5" id="KW-0342">GTP-binding</keyword>
<keyword evidence="4" id="KW-0862">Zinc</keyword>
<evidence type="ECO:0000259" key="6">
    <source>
        <dbReference type="Pfam" id="PF01258"/>
    </source>
</evidence>
<evidence type="ECO:0000313" key="8">
    <source>
        <dbReference type="EMBL" id="MBB3186802.1"/>
    </source>
</evidence>
<dbReference type="GO" id="GO:0005525">
    <property type="term" value="F:GTP binding"/>
    <property type="evidence" value="ECO:0007669"/>
    <property type="project" value="UniProtKB-KW"/>
</dbReference>
<protein>
    <submittedName>
        <fullName evidence="8">Formylmethanofuran dehydrogenase subunit E</fullName>
        <ecNumber evidence="8">1.2.7.12</ecNumber>
    </submittedName>
</protein>
<keyword evidence="1" id="KW-0479">Metal-binding</keyword>
<dbReference type="Gene3D" id="3.30.60.20">
    <property type="match status" value="1"/>
</dbReference>
<dbReference type="RefSeq" id="WP_183412643.1">
    <property type="nucleotide sequence ID" value="NZ_JACHYB010000001.1"/>
</dbReference>
<comment type="caution">
    <text evidence="8">The sequence shown here is derived from an EMBL/GenBank/DDBJ whole genome shotgun (WGS) entry which is preliminary data.</text>
</comment>
<reference evidence="8 9" key="1">
    <citation type="submission" date="2020-08" db="EMBL/GenBank/DDBJ databases">
        <title>Genomic Encyclopedia of Type Strains, Phase IV (KMG-IV): sequencing the most valuable type-strain genomes for metagenomic binning, comparative biology and taxonomic classification.</title>
        <authorList>
            <person name="Goeker M."/>
        </authorList>
    </citation>
    <scope>NUCLEOTIDE SEQUENCE [LARGE SCALE GENOMIC DNA]</scope>
    <source>
        <strain evidence="8 9">DSM 27471</strain>
    </source>
</reference>
<dbReference type="GO" id="GO:0008270">
    <property type="term" value="F:zinc ion binding"/>
    <property type="evidence" value="ECO:0007669"/>
    <property type="project" value="UniProtKB-KW"/>
</dbReference>
<dbReference type="Gene3D" id="1.10.3320.10">
    <property type="entry name" value="pa2218 like domain"/>
    <property type="match status" value="1"/>
</dbReference>
<dbReference type="SUPFAM" id="SSF143555">
    <property type="entry name" value="FwdE-like"/>
    <property type="match status" value="1"/>
</dbReference>
<proteinExistence type="predicted"/>
<dbReference type="InterPro" id="IPR003814">
    <property type="entry name" value="FmdEsu_dom"/>
</dbReference>
<dbReference type="InterPro" id="IPR000962">
    <property type="entry name" value="Znf_DskA_TraR"/>
</dbReference>
<evidence type="ECO:0000259" key="7">
    <source>
        <dbReference type="Pfam" id="PF02663"/>
    </source>
</evidence>
<evidence type="ECO:0000256" key="5">
    <source>
        <dbReference type="ARBA" id="ARBA00023134"/>
    </source>
</evidence>
<gene>
    <name evidence="8" type="ORF">FHX64_000965</name>
</gene>
<keyword evidence="3" id="KW-0863">Zinc-finger</keyword>
<dbReference type="EMBL" id="JACHYB010000001">
    <property type="protein sequence ID" value="MBB3186802.1"/>
    <property type="molecule type" value="Genomic_DNA"/>
</dbReference>
<dbReference type="PANTHER" id="PTHR39418">
    <property type="entry name" value="DEHYDROGENASE-RELATED"/>
    <property type="match status" value="1"/>
</dbReference>
<feature type="domain" description="Formylmethanofuran dehydrogenase subunit E" evidence="7">
    <location>
        <begin position="15"/>
        <end position="151"/>
    </location>
</feature>
<dbReference type="PANTHER" id="PTHR39418:SF1">
    <property type="entry name" value="DEHYDROGENASE"/>
    <property type="match status" value="1"/>
</dbReference>
<evidence type="ECO:0000256" key="4">
    <source>
        <dbReference type="ARBA" id="ARBA00022833"/>
    </source>
</evidence>
<dbReference type="GO" id="GO:0018493">
    <property type="term" value="F:formylmethanofuran dehydrogenase activity"/>
    <property type="evidence" value="ECO:0007669"/>
    <property type="project" value="UniProtKB-EC"/>
</dbReference>
<sequence>MSTQRFQIPDWAFEFHGHECPFMPIGYRMGVLALKTLGVERCKDHEFHVFSEMGVGHPQGCMQDGIMAATGATFGKGMIDKLYYGKVAATFWHPDVKGAYRIFLRNEFQDKLAPHEFFNYRKMGIEPSQIPVEVRRDIVNIVLDATDDELFIVTAIPDFEYKPVKGSFAKAKCEVCGEYVFERYLRLKDGKRVCISCAGHEPDEMTIAVPNARLSHKH</sequence>
<dbReference type="Gene3D" id="3.30.1330.20">
    <property type="entry name" value="Tubulin/FtsZ, C-terminal domain"/>
    <property type="match status" value="1"/>
</dbReference>
<dbReference type="AlphaFoldDB" id="A0A7W5DPW7"/>
<dbReference type="InterPro" id="IPR023288">
    <property type="entry name" value="Pa2218-like_dom_sf"/>
</dbReference>
<dbReference type="Pfam" id="PF02663">
    <property type="entry name" value="FmdE"/>
    <property type="match status" value="1"/>
</dbReference>
<feature type="domain" description="Zinc finger DksA/TraR C4-type" evidence="6">
    <location>
        <begin position="166"/>
        <end position="199"/>
    </location>
</feature>
<accession>A0A7W5DPW7</accession>
<dbReference type="InterPro" id="IPR053194">
    <property type="entry name" value="tRNA_methyltr_O"/>
</dbReference>
<dbReference type="Proteomes" id="UP000544222">
    <property type="component" value="Unassembled WGS sequence"/>
</dbReference>
<evidence type="ECO:0000256" key="1">
    <source>
        <dbReference type="ARBA" id="ARBA00022723"/>
    </source>
</evidence>
<keyword evidence="2" id="KW-0547">Nucleotide-binding</keyword>
<evidence type="ECO:0000313" key="9">
    <source>
        <dbReference type="Proteomes" id="UP000544222"/>
    </source>
</evidence>
<dbReference type="InterPro" id="IPR037103">
    <property type="entry name" value="Tubulin/FtsZ-like_C"/>
</dbReference>
<dbReference type="Pfam" id="PF01258">
    <property type="entry name" value="zf-dskA_traR"/>
    <property type="match status" value="1"/>
</dbReference>
<organism evidence="8 9">
    <name type="scientific">Microbacter margulisiae</name>
    <dbReference type="NCBI Taxonomy" id="1350067"/>
    <lineage>
        <taxon>Bacteria</taxon>
        <taxon>Pseudomonadati</taxon>
        <taxon>Bacteroidota</taxon>
        <taxon>Bacteroidia</taxon>
        <taxon>Bacteroidales</taxon>
        <taxon>Porphyromonadaceae</taxon>
        <taxon>Microbacter</taxon>
    </lineage>
</organism>